<dbReference type="BioCyc" id="BSUB633149:G1GM8-1351-MONOMER"/>
<dbReference type="OrthoDB" id="7509297at2"/>
<reference evidence="2" key="1">
    <citation type="journal article" date="2011" name="J. Bacteriol.">
        <title>Genome sequences of eight morphologically diverse alphaproteobacteria.</title>
        <authorList>
            <consortium name="US DOE Joint Genome Institute"/>
            <person name="Brown P.J."/>
            <person name="Kysela D.T."/>
            <person name="Buechlein A."/>
            <person name="Hemmerich C."/>
            <person name="Brun Y.V."/>
        </authorList>
    </citation>
    <scope>NUCLEOTIDE SEQUENCE [LARGE SCALE GENOMIC DNA]</scope>
    <source>
        <strain evidence="2">ATCC 15264 / DSM 4735 / LMG 14903 / NBRC 16000 / CB 81</strain>
    </source>
</reference>
<sequence>MAEPIEPQHHKMMNDLAHELDGRFNPPILPGLPRGERKTGFFLAVFDFNTNGEGGRFNYISNADRLDVRVLLREMQARFEGQAQTSGRA</sequence>
<dbReference type="HOGENOM" id="CLU_187728_0_0_5"/>
<dbReference type="InParanoid" id="D9QFV4"/>
<keyword evidence="2" id="KW-1185">Reference proteome</keyword>
<dbReference type="AlphaFoldDB" id="D9QFV4"/>
<organism evidence="1 2">
    <name type="scientific">Brevundimonas subvibrioides (strain ATCC 15264 / DSM 4735 / LMG 14903 / NBRC 16000 / CB 81)</name>
    <name type="common">Caulobacter subvibrioides</name>
    <dbReference type="NCBI Taxonomy" id="633149"/>
    <lineage>
        <taxon>Bacteria</taxon>
        <taxon>Pseudomonadati</taxon>
        <taxon>Pseudomonadota</taxon>
        <taxon>Alphaproteobacteria</taxon>
        <taxon>Caulobacterales</taxon>
        <taxon>Caulobacteraceae</taxon>
        <taxon>Brevundimonas</taxon>
    </lineage>
</organism>
<name>D9QFV4_BRESC</name>
<dbReference type="KEGG" id="bsb:Bresu_1356"/>
<evidence type="ECO:0000313" key="1">
    <source>
        <dbReference type="EMBL" id="ADL00668.1"/>
    </source>
</evidence>
<dbReference type="EMBL" id="CP002102">
    <property type="protein sequence ID" value="ADL00668.1"/>
    <property type="molecule type" value="Genomic_DNA"/>
</dbReference>
<dbReference type="STRING" id="633149.Bresu_1356"/>
<proteinExistence type="predicted"/>
<dbReference type="Proteomes" id="UP000002696">
    <property type="component" value="Chromosome"/>
</dbReference>
<evidence type="ECO:0000313" key="2">
    <source>
        <dbReference type="Proteomes" id="UP000002696"/>
    </source>
</evidence>
<dbReference type="RefSeq" id="WP_013268771.1">
    <property type="nucleotide sequence ID" value="NC_014375.1"/>
</dbReference>
<gene>
    <name evidence="1" type="ordered locus">Bresu_1356</name>
</gene>
<accession>D9QFV4</accession>
<protein>
    <submittedName>
        <fullName evidence="1">Uncharacterized protein</fullName>
    </submittedName>
</protein>